<dbReference type="AlphaFoldDB" id="A0A480A6K7"/>
<evidence type="ECO:0000313" key="3">
    <source>
        <dbReference type="Proteomes" id="UP000300142"/>
    </source>
</evidence>
<keyword evidence="3" id="KW-1185">Reference proteome</keyword>
<protein>
    <recommendedName>
        <fullName evidence="1">DUF4365 domain-containing protein</fullName>
    </recommendedName>
</protein>
<dbReference type="InterPro" id="IPR025375">
    <property type="entry name" value="DUF4365"/>
</dbReference>
<dbReference type="Proteomes" id="UP000300142">
    <property type="component" value="Unassembled WGS sequence"/>
</dbReference>
<comment type="caution">
    <text evidence="2">The sequence shown here is derived from an EMBL/GenBank/DDBJ whole genome shotgun (WGS) entry which is preliminary data.</text>
</comment>
<dbReference type="Pfam" id="PF14280">
    <property type="entry name" value="DUF4365"/>
    <property type="match status" value="1"/>
</dbReference>
<dbReference type="EMBL" id="BJCE01000239">
    <property type="protein sequence ID" value="GCL39323.1"/>
    <property type="molecule type" value="Genomic_DNA"/>
</dbReference>
<dbReference type="RefSeq" id="WP_137668937.1">
    <property type="nucleotide sequence ID" value="NZ_BJCE01000239.1"/>
</dbReference>
<feature type="domain" description="DUF4365" evidence="1">
    <location>
        <begin position="8"/>
        <end position="160"/>
    </location>
</feature>
<evidence type="ECO:0000259" key="1">
    <source>
        <dbReference type="Pfam" id="PF14280"/>
    </source>
</evidence>
<reference evidence="3" key="1">
    <citation type="submission" date="2019-02" db="EMBL/GenBank/DDBJ databases">
        <title>Draft genome sequence of Sphaerospermopsis reniformis NIES-1949.</title>
        <authorList>
            <person name="Yamaguchi H."/>
            <person name="Suzuki S."/>
            <person name="Kawachi M."/>
        </authorList>
    </citation>
    <scope>NUCLEOTIDE SEQUENCE [LARGE SCALE GENOMIC DNA]</scope>
    <source>
        <strain evidence="3">NIES-1949</strain>
    </source>
</reference>
<sequence>MDINLQKEEFSYAYIYAITTAAGYSFQKSSRILDVGGIDATITGTVTDDTLYEPQLDLQVKSTSLDILSGETIRYPLKIKNYNELRKERTVAPRILVVVLIPENLQEWIKQSETELCLRRCAYWVSLRGQPQTQNTETVTVYIPRKNVFTVDALKNLMQTIQTGGTL</sequence>
<organism evidence="2 3">
    <name type="scientific">Sphaerospermopsis reniformis</name>
    <dbReference type="NCBI Taxonomy" id="531300"/>
    <lineage>
        <taxon>Bacteria</taxon>
        <taxon>Bacillati</taxon>
        <taxon>Cyanobacteriota</taxon>
        <taxon>Cyanophyceae</taxon>
        <taxon>Nostocales</taxon>
        <taxon>Aphanizomenonaceae</taxon>
        <taxon>Sphaerospermopsis</taxon>
    </lineage>
</organism>
<gene>
    <name evidence="2" type="ORF">SR1949_44490</name>
</gene>
<proteinExistence type="predicted"/>
<name>A0A480A6K7_9CYAN</name>
<accession>A0A480A6K7</accession>
<evidence type="ECO:0000313" key="2">
    <source>
        <dbReference type="EMBL" id="GCL39323.1"/>
    </source>
</evidence>